<dbReference type="InterPro" id="IPR013087">
    <property type="entry name" value="Znf_C2H2_type"/>
</dbReference>
<accession>A0A4Z1EKM5</accession>
<gene>
    <name evidence="10" type="ORF">BTUL_0153g00170</name>
</gene>
<evidence type="ECO:0000256" key="2">
    <source>
        <dbReference type="ARBA" id="ARBA00022723"/>
    </source>
</evidence>
<evidence type="ECO:0000313" key="10">
    <source>
        <dbReference type="EMBL" id="TGO09831.1"/>
    </source>
</evidence>
<keyword evidence="5" id="KW-0862">Zinc</keyword>
<organism evidence="10 11">
    <name type="scientific">Botrytis tulipae</name>
    <dbReference type="NCBI Taxonomy" id="87230"/>
    <lineage>
        <taxon>Eukaryota</taxon>
        <taxon>Fungi</taxon>
        <taxon>Dikarya</taxon>
        <taxon>Ascomycota</taxon>
        <taxon>Pezizomycotina</taxon>
        <taxon>Leotiomycetes</taxon>
        <taxon>Helotiales</taxon>
        <taxon>Sclerotiniaceae</taxon>
        <taxon>Botrytis</taxon>
    </lineage>
</organism>
<evidence type="ECO:0000313" key="11">
    <source>
        <dbReference type="Proteomes" id="UP000297777"/>
    </source>
</evidence>
<dbReference type="GO" id="GO:0000978">
    <property type="term" value="F:RNA polymerase II cis-regulatory region sequence-specific DNA binding"/>
    <property type="evidence" value="ECO:0007669"/>
    <property type="project" value="InterPro"/>
</dbReference>
<dbReference type="CDD" id="cd12148">
    <property type="entry name" value="fungal_TF_MHR"/>
    <property type="match status" value="1"/>
</dbReference>
<keyword evidence="11" id="KW-1185">Reference proteome</keyword>
<keyword evidence="3" id="KW-0677">Repeat</keyword>
<dbReference type="SUPFAM" id="SSF57667">
    <property type="entry name" value="beta-beta-alpha zinc fingers"/>
    <property type="match status" value="1"/>
</dbReference>
<feature type="domain" description="C2H2-type" evidence="9">
    <location>
        <begin position="92"/>
        <end position="119"/>
    </location>
</feature>
<feature type="compositionally biased region" description="Low complexity" evidence="8">
    <location>
        <begin position="25"/>
        <end position="58"/>
    </location>
</feature>
<feature type="compositionally biased region" description="Low complexity" evidence="8">
    <location>
        <begin position="132"/>
        <end position="146"/>
    </location>
</feature>
<dbReference type="PROSITE" id="PS00028">
    <property type="entry name" value="ZINC_FINGER_C2H2_1"/>
    <property type="match status" value="2"/>
</dbReference>
<evidence type="ECO:0000256" key="1">
    <source>
        <dbReference type="ARBA" id="ARBA00004123"/>
    </source>
</evidence>
<name>A0A4Z1EKM5_9HELO</name>
<evidence type="ECO:0000256" key="3">
    <source>
        <dbReference type="ARBA" id="ARBA00022737"/>
    </source>
</evidence>
<protein>
    <recommendedName>
        <fullName evidence="9">C2H2-type domain-containing protein</fullName>
    </recommendedName>
</protein>
<dbReference type="PROSITE" id="PS50157">
    <property type="entry name" value="ZINC_FINGER_C2H2_2"/>
    <property type="match status" value="2"/>
</dbReference>
<feature type="compositionally biased region" description="Acidic residues" evidence="8">
    <location>
        <begin position="289"/>
        <end position="298"/>
    </location>
</feature>
<dbReference type="OrthoDB" id="1405595at2759"/>
<evidence type="ECO:0000256" key="6">
    <source>
        <dbReference type="ARBA" id="ARBA00023242"/>
    </source>
</evidence>
<dbReference type="PANTHER" id="PTHR40626">
    <property type="entry name" value="MIP31509P"/>
    <property type="match status" value="1"/>
</dbReference>
<proteinExistence type="predicted"/>
<dbReference type="FunFam" id="3.30.160.60:FF:000446">
    <property type="entry name" value="Zinc finger protein"/>
    <property type="match status" value="1"/>
</dbReference>
<dbReference type="InterPro" id="IPR036236">
    <property type="entry name" value="Znf_C2H2_sf"/>
</dbReference>
<dbReference type="GO" id="GO:0006351">
    <property type="term" value="P:DNA-templated transcription"/>
    <property type="evidence" value="ECO:0007669"/>
    <property type="project" value="InterPro"/>
</dbReference>
<dbReference type="Pfam" id="PF04082">
    <property type="entry name" value="Fungal_trans"/>
    <property type="match status" value="1"/>
</dbReference>
<feature type="domain" description="C2H2-type" evidence="9">
    <location>
        <begin position="64"/>
        <end position="86"/>
    </location>
</feature>
<keyword evidence="2" id="KW-0479">Metal-binding</keyword>
<feature type="region of interest" description="Disordered" evidence="8">
    <location>
        <begin position="287"/>
        <end position="317"/>
    </location>
</feature>
<evidence type="ECO:0000259" key="9">
    <source>
        <dbReference type="PROSITE" id="PS50157"/>
    </source>
</evidence>
<feature type="region of interest" description="Disordered" evidence="8">
    <location>
        <begin position="19"/>
        <end position="67"/>
    </location>
</feature>
<sequence>MDTGNHPIASYDDLAASNSNFTAVGSGTTETPQSTTGTSSTSSAKGSPSRPSPAAKSTVTGNRFQCPQCPKNFSRIENLTRHQANHDEVGKFACPVCRKRFTRSDLLSRHRRIHNQNHGSDKRAGNARSHVIPQPASASPSEPQPISNLVHRDEVSISINNDFVTTLPPSMQCRGGNLDSLPPIQEALYSDSRTPPTQSQGLSSLVEAALAPPPGDDRLQVSGSLNPNSWDGFMLYNDNPNIYMGSYDADISWTLDCFSQDSWSNMDLDFGLCGSDFVKSDSRGQSIDLDAEGDEEDWPDKVSRLESPPRWGPRPIPRLGPESWHATSYEARRSGFTAGPSQQVNDVLRSSLLAMLQIEFPAESGDALYAEINVSTFPPSEVLDFFLRLYFRHVHPRFPIAHIPTFDIFASSPLLVLSMMFLGSCYSRADRGRFLRLFHNRARVACMRLHEIEEKHLRIIDNIFTLFNLLLAGAWGGSKKMYEFAEGVKGILITAGRRARLLDCRPISRVQLDPSSLPRNSPQEIEWFSWIETEKRKRLGLSIYIFDCQYATLFNVQPSISRAETTNCVFPCPEQHWEAPSPQAWKMLLGPADISPATYYLHALNGILLHKWTKPPPPVIPTTVFGKTLVLYAIHTLIFEWRTSVSMLNPTGLMGTMGNQALDIGAGLLSRRKWLIDALDSWNECYGAAPGEISVAGRLLCALGLVSLDVSLSDVHLMAGRSSSRHDCDFAAINLKYWANSVIVGGTMRNVYEMLNLSEECIRLRDRSGGDGILGTMGLAGERTEEASYEIAVCLFTGGLVCWVYKELRTRLEGAEREEVKEAIRRAGRGLRGLGCWRMGEMFGKILAGFEG</sequence>
<keyword evidence="6" id="KW-0539">Nucleus</keyword>
<dbReference type="GO" id="GO:0000981">
    <property type="term" value="F:DNA-binding transcription factor activity, RNA polymerase II-specific"/>
    <property type="evidence" value="ECO:0007669"/>
    <property type="project" value="InterPro"/>
</dbReference>
<comment type="subcellular location">
    <subcellularLocation>
        <location evidence="1">Nucleus</location>
    </subcellularLocation>
</comment>
<dbReference type="EMBL" id="PQXH01000153">
    <property type="protein sequence ID" value="TGO09831.1"/>
    <property type="molecule type" value="Genomic_DNA"/>
</dbReference>
<dbReference type="GO" id="GO:0008270">
    <property type="term" value="F:zinc ion binding"/>
    <property type="evidence" value="ECO:0007669"/>
    <property type="project" value="UniProtKB-KW"/>
</dbReference>
<evidence type="ECO:0000256" key="5">
    <source>
        <dbReference type="ARBA" id="ARBA00022833"/>
    </source>
</evidence>
<evidence type="ECO:0000256" key="8">
    <source>
        <dbReference type="SAM" id="MobiDB-lite"/>
    </source>
</evidence>
<dbReference type="Pfam" id="PF00096">
    <property type="entry name" value="zf-C2H2"/>
    <property type="match status" value="2"/>
</dbReference>
<dbReference type="GO" id="GO:0000785">
    <property type="term" value="C:chromatin"/>
    <property type="evidence" value="ECO:0007669"/>
    <property type="project" value="TreeGrafter"/>
</dbReference>
<dbReference type="InterPro" id="IPR051059">
    <property type="entry name" value="VerF-like"/>
</dbReference>
<dbReference type="PANTHER" id="PTHR40626:SF35">
    <property type="entry name" value="FINGER DOMAIN PROTEIN, PUTATIVE-RELATED"/>
    <property type="match status" value="1"/>
</dbReference>
<comment type="caution">
    <text evidence="10">The sequence shown here is derived from an EMBL/GenBank/DDBJ whole genome shotgun (WGS) entry which is preliminary data.</text>
</comment>
<keyword evidence="4 7" id="KW-0863">Zinc-finger</keyword>
<dbReference type="Gene3D" id="3.30.160.60">
    <property type="entry name" value="Classic Zinc Finger"/>
    <property type="match status" value="2"/>
</dbReference>
<dbReference type="AlphaFoldDB" id="A0A4Z1EKM5"/>
<dbReference type="InterPro" id="IPR007219">
    <property type="entry name" value="XnlR_reg_dom"/>
</dbReference>
<dbReference type="FunFam" id="3.30.160.60:FF:000100">
    <property type="entry name" value="Zinc finger 45-like"/>
    <property type="match status" value="1"/>
</dbReference>
<dbReference type="GO" id="GO:0005634">
    <property type="term" value="C:nucleus"/>
    <property type="evidence" value="ECO:0007669"/>
    <property type="project" value="UniProtKB-SubCell"/>
</dbReference>
<dbReference type="SMART" id="SM00355">
    <property type="entry name" value="ZnF_C2H2"/>
    <property type="match status" value="2"/>
</dbReference>
<evidence type="ECO:0000256" key="4">
    <source>
        <dbReference type="ARBA" id="ARBA00022771"/>
    </source>
</evidence>
<evidence type="ECO:0000256" key="7">
    <source>
        <dbReference type="PROSITE-ProRule" id="PRU00042"/>
    </source>
</evidence>
<feature type="region of interest" description="Disordered" evidence="8">
    <location>
        <begin position="108"/>
        <end position="146"/>
    </location>
</feature>
<dbReference type="Proteomes" id="UP000297777">
    <property type="component" value="Unassembled WGS sequence"/>
</dbReference>
<reference evidence="10 11" key="1">
    <citation type="submission" date="2017-12" db="EMBL/GenBank/DDBJ databases">
        <title>Comparative genomics of Botrytis spp.</title>
        <authorList>
            <person name="Valero-Jimenez C.A."/>
            <person name="Tapia P."/>
            <person name="Veloso J."/>
            <person name="Silva-Moreno E."/>
            <person name="Staats M."/>
            <person name="Valdes J.H."/>
            <person name="Van Kan J.A.L."/>
        </authorList>
    </citation>
    <scope>NUCLEOTIDE SEQUENCE [LARGE SCALE GENOMIC DNA]</scope>
    <source>
        <strain evidence="10 11">Bt9001</strain>
    </source>
</reference>